<accession>A0ACB6QLZ6</accession>
<keyword evidence="2" id="KW-1185">Reference proteome</keyword>
<evidence type="ECO:0000313" key="2">
    <source>
        <dbReference type="Proteomes" id="UP000799755"/>
    </source>
</evidence>
<organism evidence="1 2">
    <name type="scientific">Lindgomyces ingoldianus</name>
    <dbReference type="NCBI Taxonomy" id="673940"/>
    <lineage>
        <taxon>Eukaryota</taxon>
        <taxon>Fungi</taxon>
        <taxon>Dikarya</taxon>
        <taxon>Ascomycota</taxon>
        <taxon>Pezizomycotina</taxon>
        <taxon>Dothideomycetes</taxon>
        <taxon>Pleosporomycetidae</taxon>
        <taxon>Pleosporales</taxon>
        <taxon>Lindgomycetaceae</taxon>
        <taxon>Lindgomyces</taxon>
    </lineage>
</organism>
<evidence type="ECO:0000313" key="1">
    <source>
        <dbReference type="EMBL" id="KAF2467545.1"/>
    </source>
</evidence>
<name>A0ACB6QLZ6_9PLEO</name>
<proteinExistence type="predicted"/>
<sequence>MTGDWDSPEPLWYLASPAEGSVRRERSVVEWLSVLIAGKRMCVCECIVGNVLESRSRSRVGEAVGAQLRQQVVLLASQVRVKQLGRREVPSREDGNTQERWEKQQPMLTMLELSRRARTLNGSIVATRQMQSESVDADGCEKGRVKLCTAPETAIWNLATWGAGACQCNDRIAGGRDVNATESTTRLRRRKHAGGDAGVGGRRDGWADDRGARWR</sequence>
<dbReference type="EMBL" id="MU003520">
    <property type="protein sequence ID" value="KAF2467545.1"/>
    <property type="molecule type" value="Genomic_DNA"/>
</dbReference>
<gene>
    <name evidence="1" type="ORF">BDR25DRAFT_316873</name>
</gene>
<reference evidence="1" key="1">
    <citation type="journal article" date="2020" name="Stud. Mycol.">
        <title>101 Dothideomycetes genomes: a test case for predicting lifestyles and emergence of pathogens.</title>
        <authorList>
            <person name="Haridas S."/>
            <person name="Albert R."/>
            <person name="Binder M."/>
            <person name="Bloem J."/>
            <person name="Labutti K."/>
            <person name="Salamov A."/>
            <person name="Andreopoulos B."/>
            <person name="Baker S."/>
            <person name="Barry K."/>
            <person name="Bills G."/>
            <person name="Bluhm B."/>
            <person name="Cannon C."/>
            <person name="Castanera R."/>
            <person name="Culley D."/>
            <person name="Daum C."/>
            <person name="Ezra D."/>
            <person name="Gonzalez J."/>
            <person name="Henrissat B."/>
            <person name="Kuo A."/>
            <person name="Liang C."/>
            <person name="Lipzen A."/>
            <person name="Lutzoni F."/>
            <person name="Magnuson J."/>
            <person name="Mondo S."/>
            <person name="Nolan M."/>
            <person name="Ohm R."/>
            <person name="Pangilinan J."/>
            <person name="Park H.-J."/>
            <person name="Ramirez L."/>
            <person name="Alfaro M."/>
            <person name="Sun H."/>
            <person name="Tritt A."/>
            <person name="Yoshinaga Y."/>
            <person name="Zwiers L.-H."/>
            <person name="Turgeon B."/>
            <person name="Goodwin S."/>
            <person name="Spatafora J."/>
            <person name="Crous P."/>
            <person name="Grigoriev I."/>
        </authorList>
    </citation>
    <scope>NUCLEOTIDE SEQUENCE</scope>
    <source>
        <strain evidence="1">ATCC 200398</strain>
    </source>
</reference>
<protein>
    <submittedName>
        <fullName evidence="1">Uncharacterized protein</fullName>
    </submittedName>
</protein>
<comment type="caution">
    <text evidence="1">The sequence shown here is derived from an EMBL/GenBank/DDBJ whole genome shotgun (WGS) entry which is preliminary data.</text>
</comment>
<dbReference type="Proteomes" id="UP000799755">
    <property type="component" value="Unassembled WGS sequence"/>
</dbReference>